<proteinExistence type="predicted"/>
<dbReference type="EMBL" id="ADFV01126837">
    <property type="status" value="NOT_ANNOTATED_CDS"/>
    <property type="molecule type" value="Genomic_DNA"/>
</dbReference>
<dbReference type="PANTHER" id="PTHR43674">
    <property type="entry name" value="NITRILASE C965.09-RELATED"/>
    <property type="match status" value="1"/>
</dbReference>
<dbReference type="GO" id="GO:0003837">
    <property type="term" value="F:beta-ureidopropionase activity"/>
    <property type="evidence" value="ECO:0007669"/>
    <property type="project" value="TreeGrafter"/>
</dbReference>
<dbReference type="InterPro" id="IPR050345">
    <property type="entry name" value="Aliph_Amidase/BUP"/>
</dbReference>
<protein>
    <submittedName>
        <fullName evidence="1">Beta-ureidopropionase 1</fullName>
    </submittedName>
</protein>
<dbReference type="EMBL" id="ADFV01126838">
    <property type="status" value="NOT_ANNOTATED_CDS"/>
    <property type="molecule type" value="Genomic_DNA"/>
</dbReference>
<evidence type="ECO:0000313" key="1">
    <source>
        <dbReference type="Ensembl" id="ENSNLEP00000033250.1"/>
    </source>
</evidence>
<dbReference type="Proteomes" id="UP000001073">
    <property type="component" value="Chromosome 7b"/>
</dbReference>
<dbReference type="PANTHER" id="PTHR43674:SF2">
    <property type="entry name" value="BETA-UREIDOPROPIONASE"/>
    <property type="match status" value="1"/>
</dbReference>
<dbReference type="EMBL" id="ADFV01126840">
    <property type="status" value="NOT_ANNOTATED_CDS"/>
    <property type="molecule type" value="Genomic_DNA"/>
</dbReference>
<name>A0A2I3GPS9_NOMLE</name>
<dbReference type="EMBL" id="ADFV01126841">
    <property type="status" value="NOT_ANNOTATED_CDS"/>
    <property type="molecule type" value="Genomic_DNA"/>
</dbReference>
<dbReference type="Gene3D" id="3.60.110.10">
    <property type="entry name" value="Carbon-nitrogen hydrolase"/>
    <property type="match status" value="1"/>
</dbReference>
<dbReference type="AlphaFoldDB" id="A0A2I3GPS9"/>
<reference evidence="1 2" key="1">
    <citation type="submission" date="2012-10" db="EMBL/GenBank/DDBJ databases">
        <authorList>
            <consortium name="Gibbon Genome Sequencing Consortium"/>
        </authorList>
    </citation>
    <scope>NUCLEOTIDE SEQUENCE [LARGE SCALE GENOMIC DNA]</scope>
</reference>
<reference evidence="1" key="2">
    <citation type="submission" date="2025-08" db="UniProtKB">
        <authorList>
            <consortium name="Ensembl"/>
        </authorList>
    </citation>
    <scope>IDENTIFICATION</scope>
</reference>
<gene>
    <name evidence="1" type="primary">UPB1</name>
</gene>
<dbReference type="EMBL" id="ADFV01126839">
    <property type="status" value="NOT_ANNOTATED_CDS"/>
    <property type="molecule type" value="Genomic_DNA"/>
</dbReference>
<organism evidence="1 2">
    <name type="scientific">Nomascus leucogenys</name>
    <name type="common">Northern white-cheeked gibbon</name>
    <name type="synonym">Hylobates leucogenys</name>
    <dbReference type="NCBI Taxonomy" id="61853"/>
    <lineage>
        <taxon>Eukaryota</taxon>
        <taxon>Metazoa</taxon>
        <taxon>Chordata</taxon>
        <taxon>Craniata</taxon>
        <taxon>Vertebrata</taxon>
        <taxon>Euteleostomi</taxon>
        <taxon>Mammalia</taxon>
        <taxon>Eutheria</taxon>
        <taxon>Euarchontoglires</taxon>
        <taxon>Primates</taxon>
        <taxon>Haplorrhini</taxon>
        <taxon>Catarrhini</taxon>
        <taxon>Hylobatidae</taxon>
        <taxon>Nomascus</taxon>
    </lineage>
</organism>
<keyword evidence="2" id="KW-1185">Reference proteome</keyword>
<dbReference type="InterPro" id="IPR036526">
    <property type="entry name" value="C-N_Hydrolase_sf"/>
</dbReference>
<dbReference type="GO" id="GO:0033396">
    <property type="term" value="P:beta-alanine biosynthetic process via 3-ureidopropionate"/>
    <property type="evidence" value="ECO:0007669"/>
    <property type="project" value="TreeGrafter"/>
</dbReference>
<reference evidence="1" key="3">
    <citation type="submission" date="2025-09" db="UniProtKB">
        <authorList>
            <consortium name="Ensembl"/>
        </authorList>
    </citation>
    <scope>IDENTIFICATION</scope>
</reference>
<accession>A0A2I3GPS9</accession>
<evidence type="ECO:0000313" key="2">
    <source>
        <dbReference type="Proteomes" id="UP000001073"/>
    </source>
</evidence>
<dbReference type="EMBL" id="ADFV01126836">
    <property type="status" value="NOT_ANNOTATED_CDS"/>
    <property type="molecule type" value="Genomic_DNA"/>
</dbReference>
<sequence length="176" mass="19864">MAGAEWKSLEECLEKHLPLPDLQEVKRVLYGKELRSLDLPREAFEAASREDFELQGYAFEAAEEQLRRPRIVHVGLVQNRIPLPANAPVAEQVSALHRRIKAIVEVAAMCGVNIICFQEVLCPHHQEPRPPCCYTPSCCLIPSVFSYCSESIHSSPSLYHHLVQAPGTHPWLLYSL</sequence>
<dbReference type="Ensembl" id="ENSNLET00000035028.1">
    <property type="protein sequence ID" value="ENSNLEP00000033250.1"/>
    <property type="gene ID" value="ENSNLEG00000015588.2"/>
</dbReference>
<dbReference type="GeneTree" id="ENSGT00390000004906"/>
<dbReference type="EMBL" id="ADFV01126842">
    <property type="status" value="NOT_ANNOTATED_CDS"/>
    <property type="molecule type" value="Genomic_DNA"/>
</dbReference>